<dbReference type="Proteomes" id="UP001139353">
    <property type="component" value="Unassembled WGS sequence"/>
</dbReference>
<reference evidence="2" key="1">
    <citation type="submission" date="2021-11" db="EMBL/GenBank/DDBJ databases">
        <title>BS-T2-15 a new species belonging to the Comamonadaceae family isolated from the soil of a French oak forest.</title>
        <authorList>
            <person name="Mieszkin S."/>
            <person name="Alain K."/>
        </authorList>
    </citation>
    <scope>NUCLEOTIDE SEQUENCE</scope>
    <source>
        <strain evidence="2">BS-T2-15</strain>
    </source>
</reference>
<dbReference type="EMBL" id="JAJLJH010000008">
    <property type="protein sequence ID" value="MCK9688316.1"/>
    <property type="molecule type" value="Genomic_DNA"/>
</dbReference>
<comment type="caution">
    <text evidence="2">The sequence shown here is derived from an EMBL/GenBank/DDBJ whole genome shotgun (WGS) entry which is preliminary data.</text>
</comment>
<gene>
    <name evidence="2" type="ORF">LPC04_21630</name>
</gene>
<organism evidence="2 3">
    <name type="scientific">Scleromatobacter humisilvae</name>
    <dbReference type="NCBI Taxonomy" id="2897159"/>
    <lineage>
        <taxon>Bacteria</taxon>
        <taxon>Pseudomonadati</taxon>
        <taxon>Pseudomonadota</taxon>
        <taxon>Betaproteobacteria</taxon>
        <taxon>Burkholderiales</taxon>
        <taxon>Sphaerotilaceae</taxon>
        <taxon>Scleromatobacter</taxon>
    </lineage>
</organism>
<feature type="transmembrane region" description="Helical" evidence="1">
    <location>
        <begin position="21"/>
        <end position="41"/>
    </location>
</feature>
<protein>
    <submittedName>
        <fullName evidence="2">Uncharacterized protein</fullName>
    </submittedName>
</protein>
<keyword evidence="1" id="KW-1133">Transmembrane helix</keyword>
<accession>A0A9X1YLT7</accession>
<dbReference type="RefSeq" id="WP_275684360.1">
    <property type="nucleotide sequence ID" value="NZ_JAJLJH010000008.1"/>
</dbReference>
<evidence type="ECO:0000313" key="2">
    <source>
        <dbReference type="EMBL" id="MCK9688316.1"/>
    </source>
</evidence>
<keyword evidence="3" id="KW-1185">Reference proteome</keyword>
<keyword evidence="1" id="KW-0812">Transmembrane</keyword>
<evidence type="ECO:0000256" key="1">
    <source>
        <dbReference type="SAM" id="Phobius"/>
    </source>
</evidence>
<sequence>MRAPPPVEFTSAFGRAWRAALSLLVGASVAVPLAWGLPYFAAHWGSPQPDVLLEALADPRGQALIAIWGAAMAVAAFWLARRRSTAGGRTLRWDGHDWVLAGDAGRPDQRGDAALMLDLGPWMLVRFLPYAGMGSATWLPLTAGLDLARWAALRGALWNWRAGRGDARP</sequence>
<evidence type="ECO:0000313" key="3">
    <source>
        <dbReference type="Proteomes" id="UP001139353"/>
    </source>
</evidence>
<keyword evidence="1" id="KW-0472">Membrane</keyword>
<proteinExistence type="predicted"/>
<feature type="transmembrane region" description="Helical" evidence="1">
    <location>
        <begin position="61"/>
        <end position="80"/>
    </location>
</feature>
<dbReference type="AlphaFoldDB" id="A0A9X1YLT7"/>
<name>A0A9X1YLT7_9BURK</name>